<keyword evidence="2" id="KW-1185">Reference proteome</keyword>
<accession>A0ABV1EKZ7</accession>
<organism evidence="1 2">
    <name type="scientific">Flavonifractor hominis</name>
    <dbReference type="NCBI Taxonomy" id="3133178"/>
    <lineage>
        <taxon>Bacteria</taxon>
        <taxon>Bacillati</taxon>
        <taxon>Bacillota</taxon>
        <taxon>Clostridia</taxon>
        <taxon>Eubacteriales</taxon>
        <taxon>Oscillospiraceae</taxon>
        <taxon>Flavonifractor</taxon>
    </lineage>
</organism>
<dbReference type="EMBL" id="JBBMFT010000001">
    <property type="protein sequence ID" value="MEQ2455264.1"/>
    <property type="molecule type" value="Genomic_DNA"/>
</dbReference>
<evidence type="ECO:0000313" key="2">
    <source>
        <dbReference type="Proteomes" id="UP001440599"/>
    </source>
</evidence>
<sequence>MRKRGPAMNVLFEKFSLPKEVEAVIYNSPSVIIPESKEVLFELIFGNEYTDRIEVQYEINGKIIKEADVVRCKNGAAVNFPEDYMRRRDPDSMRIADDLPTDKPRFQDVYGYPFDDLRTETLRWLTRQELILVPFKAGGYQYGYDSVLLCPRNAAFFAFALSQLQAFVEVKHINHFTPRSVIYVAPPFRHTHFDGKQVCVHLRNPDLHEIFAYNLYPGPSAKKGIYSVLLDIGEQEGWVTAHASSARIITPYENEIVMMHEGASGGGKSELLQDVQRAGDGRVLLGVNAQTHEERYISMSDTCTIEPVTDDMAICHPSFQRNNGKLALADGEDGWFVRVDGITEYGCDPMYEKIAIHSKEPLLFLNLQGVPRATCLPWEHTPDSNGKPCPNPRVIIPRRMIHDIVWSSVDVDVRSFGVRMPPNSAEHPTYGIMGLMHIVPPAVAWLWRLVAPRGYKNPSITGGGALASEGVGSFWPFATGKRVQHANLLLEQIINCPATRYVLIPNQYIGVWKVGFAAEWIAREYLARRGGVNMKKDRLVPARCPLVGYALKEMKVDGQHISHEFLQPETQDTLGIKGYDAGAQILYDFFAKELSVYDVEELHPVGKQILECFKRNGSVEEYCNIIPLGLE</sequence>
<dbReference type="Pfam" id="PF16260">
    <property type="entry name" value="DUF4914"/>
    <property type="match status" value="1"/>
</dbReference>
<gene>
    <name evidence="1" type="ORF">WMO45_01915</name>
</gene>
<dbReference type="InterPro" id="IPR032583">
    <property type="entry name" value="DUF4914"/>
</dbReference>
<dbReference type="SUPFAM" id="SSF53795">
    <property type="entry name" value="PEP carboxykinase-like"/>
    <property type="match status" value="1"/>
</dbReference>
<name>A0ABV1EKZ7_9FIRM</name>
<protein>
    <submittedName>
        <fullName evidence="1">DUF4914 family protein</fullName>
    </submittedName>
</protein>
<reference evidence="1 2" key="1">
    <citation type="submission" date="2024-03" db="EMBL/GenBank/DDBJ databases">
        <title>Human intestinal bacterial collection.</title>
        <authorList>
            <person name="Pauvert C."/>
            <person name="Hitch T.C.A."/>
            <person name="Clavel T."/>
        </authorList>
    </citation>
    <scope>NUCLEOTIDE SEQUENCE [LARGE SCALE GENOMIC DNA]</scope>
    <source>
        <strain evidence="1 2">CLA-AP-H34</strain>
    </source>
</reference>
<proteinExistence type="predicted"/>
<dbReference type="Proteomes" id="UP001440599">
    <property type="component" value="Unassembled WGS sequence"/>
</dbReference>
<evidence type="ECO:0000313" key="1">
    <source>
        <dbReference type="EMBL" id="MEQ2455264.1"/>
    </source>
</evidence>
<comment type="caution">
    <text evidence="1">The sequence shown here is derived from an EMBL/GenBank/DDBJ whole genome shotgun (WGS) entry which is preliminary data.</text>
</comment>